<dbReference type="AlphaFoldDB" id="A0A0U3LG61"/>
<dbReference type="PATRIC" id="fig|76731.3.peg.2650"/>
<accession>A0A0U3LG61</accession>
<sequence>MSFNELPGSDTTDDEGQLKRLLMTRYTVGQGGAITLEDEVKFETQINPSEFKHSHRVGYNTTSDMGAAKTEPKFAATEPEEVSFSIVLDDTGAVEDVPGQPSEVKSQIDLLSKVVYDYVNDAGEPPHVRLLWGTLIFFGRLRSMSTQYSLFKPNGDPLRAKIELSFVGASSSSKNRLVNQRASSNTMTRTATAQEGDTVASICAQECKDDSFERQAQVADANNLSSLTDLKAGDTLVIPPKSNDKASDFAAPQPLPTLPAAKGAPAAPARV</sequence>
<dbReference type="RefSeq" id="WP_058935235.1">
    <property type="nucleotide sequence ID" value="NZ_CP013729.1"/>
</dbReference>
<dbReference type="InterPro" id="IPR045361">
    <property type="entry name" value="CIS_tube_prot_N"/>
</dbReference>
<dbReference type="Pfam" id="PF19266">
    <property type="entry name" value="CIS_tube"/>
    <property type="match status" value="1"/>
</dbReference>
<dbReference type="Gene3D" id="3.10.350.10">
    <property type="entry name" value="LysM domain"/>
    <property type="match status" value="1"/>
</dbReference>
<dbReference type="OrthoDB" id="9815939at2"/>
<organism evidence="2 3">
    <name type="scientific">Roseateles depolymerans</name>
    <dbReference type="NCBI Taxonomy" id="76731"/>
    <lineage>
        <taxon>Bacteria</taxon>
        <taxon>Pseudomonadati</taxon>
        <taxon>Pseudomonadota</taxon>
        <taxon>Betaproteobacteria</taxon>
        <taxon>Burkholderiales</taxon>
        <taxon>Sphaerotilaceae</taxon>
        <taxon>Roseateles</taxon>
    </lineage>
</organism>
<evidence type="ECO:0000313" key="2">
    <source>
        <dbReference type="EMBL" id="ALV07055.1"/>
    </source>
</evidence>
<dbReference type="InterPro" id="IPR036779">
    <property type="entry name" value="LysM_dom_sf"/>
</dbReference>
<dbReference type="Proteomes" id="UP000060699">
    <property type="component" value="Chromosome"/>
</dbReference>
<feature type="compositionally biased region" description="Low complexity" evidence="1">
    <location>
        <begin position="258"/>
        <end position="271"/>
    </location>
</feature>
<dbReference type="EMBL" id="CP013729">
    <property type="protein sequence ID" value="ALV07055.1"/>
    <property type="molecule type" value="Genomic_DNA"/>
</dbReference>
<feature type="region of interest" description="Disordered" evidence="1">
    <location>
        <begin position="236"/>
        <end position="271"/>
    </location>
</feature>
<gene>
    <name evidence="2" type="ORF">RD2015_2590</name>
</gene>
<dbReference type="InterPro" id="IPR018392">
    <property type="entry name" value="LysM"/>
</dbReference>
<proteinExistence type="predicted"/>
<evidence type="ECO:0000313" key="3">
    <source>
        <dbReference type="Proteomes" id="UP000060699"/>
    </source>
</evidence>
<protein>
    <submittedName>
        <fullName evidence="2">Uncharacterized protein</fullName>
    </submittedName>
</protein>
<name>A0A0U3LG61_9BURK</name>
<evidence type="ECO:0000256" key="1">
    <source>
        <dbReference type="SAM" id="MobiDB-lite"/>
    </source>
</evidence>
<dbReference type="STRING" id="76731.RD2015_2590"/>
<reference evidence="2 3" key="1">
    <citation type="submission" date="2015-12" db="EMBL/GenBank/DDBJ databases">
        <title>Complete genome of Roseateles depolymerans KCTC 42856.</title>
        <authorList>
            <person name="Kim K.M."/>
        </authorList>
    </citation>
    <scope>NUCLEOTIDE SEQUENCE [LARGE SCALE GENOMIC DNA]</scope>
    <source>
        <strain evidence="2 3">KCTC 42856</strain>
    </source>
</reference>
<dbReference type="PROSITE" id="PS51782">
    <property type="entry name" value="LYSM"/>
    <property type="match status" value="1"/>
</dbReference>
<dbReference type="Pfam" id="PF01476">
    <property type="entry name" value="LysM"/>
    <property type="match status" value="1"/>
</dbReference>
<keyword evidence="3" id="KW-1185">Reference proteome</keyword>
<dbReference type="KEGG" id="rdp:RD2015_2590"/>